<evidence type="ECO:0000256" key="2">
    <source>
        <dbReference type="SAM" id="MobiDB-lite"/>
    </source>
</evidence>
<dbReference type="KEGG" id="tdl:TDEL_0E01230"/>
<dbReference type="GeneID" id="11503767"/>
<feature type="region of interest" description="Disordered" evidence="2">
    <location>
        <begin position="1"/>
        <end position="27"/>
    </location>
</feature>
<dbReference type="CDD" id="cd13394">
    <property type="entry name" value="Syo1_like"/>
    <property type="match status" value="1"/>
</dbReference>
<accession>G8ZUS2</accession>
<reference evidence="4 5" key="1">
    <citation type="journal article" date="2011" name="Proc. Natl. Acad. Sci. U.S.A.">
        <title>Evolutionary erosion of yeast sex chromosomes by mating-type switching accidents.</title>
        <authorList>
            <person name="Gordon J.L."/>
            <person name="Armisen D."/>
            <person name="Proux-Wera E."/>
            <person name="Oheigeartaigh S.S."/>
            <person name="Byrne K.P."/>
            <person name="Wolfe K.H."/>
        </authorList>
    </citation>
    <scope>NUCLEOTIDE SEQUENCE [LARGE SCALE GENOMIC DNA]</scope>
    <source>
        <strain evidence="5">ATCC 10662 / CBS 1146 / NBRC 0425 / NCYC 2629 / NRRL Y-866</strain>
    </source>
</reference>
<protein>
    <recommendedName>
        <fullName evidence="3">SYO1-like TPR repeats domain-containing protein</fullName>
    </recommendedName>
</protein>
<dbReference type="AlphaFoldDB" id="G8ZUS2"/>
<dbReference type="InterPro" id="IPR052616">
    <property type="entry name" value="SYO1-like"/>
</dbReference>
<dbReference type="EMBL" id="HE616746">
    <property type="protein sequence ID" value="CCE92366.1"/>
    <property type="molecule type" value="Genomic_DNA"/>
</dbReference>
<dbReference type="InterPro" id="IPR011989">
    <property type="entry name" value="ARM-like"/>
</dbReference>
<gene>
    <name evidence="4" type="primary">TDEL0E01230</name>
    <name evidence="4" type="ORF">TDEL_0E01230</name>
</gene>
<keyword evidence="5" id="KW-1185">Reference proteome</keyword>
<dbReference type="InterPro" id="IPR057990">
    <property type="entry name" value="TPR_SYO1"/>
</dbReference>
<dbReference type="Pfam" id="PF25567">
    <property type="entry name" value="TPR_SYO1"/>
    <property type="match status" value="1"/>
</dbReference>
<dbReference type="GO" id="GO:0051082">
    <property type="term" value="F:unfolded protein binding"/>
    <property type="evidence" value="ECO:0007669"/>
    <property type="project" value="EnsemblFungi"/>
</dbReference>
<sequence length="612" mass="69815">MGKSKKRSRASKARLNPIGGGKDTHSKDNALVTKKVQPLLEKLHSAVPNDRAMALGSISVLCEDTHMRKLLLKEKLVHIVLSKLLTDNNTEIVVESFGLLRNLSLEEGYDVSIHLWRSDIWKSIDQGFGKLLESLTALQASEEQNSKSSTESRRLLFDYADNLLSLVVALGNGADEILQQLLEAPKLERLFEVIARLLQYGVTKLPLSVFNTVLDLLYDFSSESFDFIDAVTNNSFLSAFVKSLPEQINTPAFNELTKVLIQGIYLQFLDMDITYQQANEITHTVCDSVKDIDFEQVKSDLSTASHDEELAQTKDSQVAQKIKDYTKARISAMMKLQSIEIAIDLITATTEIVASIYEEKKKPLPNALLETVTVYLPEIFQHLSRDFSSRILIAWNNMLWLYLTLEINFFELNENYKNLWEFVNTVDEKQLDLKLGKLSVTWALLKTIALQSEPAKWLSEFQLVNNEAFANSLIENYKKDMSDQDILPENSIELGQRYIGILSTYASFQHQIQINELIGKFILEQLCGPKLPAELLIEFTNSLFEIYGDENFDYNKPVFVQCGFLKILETNVVPHLKAQFKFVDRNKNSQLKDRCSECFNTLESFIHYKKNE</sequence>
<dbReference type="FunCoup" id="G8ZUS2">
    <property type="interactions" value="272"/>
</dbReference>
<evidence type="ECO:0000259" key="3">
    <source>
        <dbReference type="Pfam" id="PF25567"/>
    </source>
</evidence>
<dbReference type="GO" id="GO:0042273">
    <property type="term" value="P:ribosomal large subunit biogenesis"/>
    <property type="evidence" value="ECO:0007669"/>
    <property type="project" value="EnsemblFungi"/>
</dbReference>
<dbReference type="InParanoid" id="G8ZUS2"/>
<dbReference type="Gene3D" id="1.25.10.10">
    <property type="entry name" value="Leucine-rich Repeat Variant"/>
    <property type="match status" value="1"/>
</dbReference>
<feature type="domain" description="SYO1-like TPR repeats" evidence="3">
    <location>
        <begin position="363"/>
        <end position="611"/>
    </location>
</feature>
<feature type="compositionally biased region" description="Basic residues" evidence="2">
    <location>
        <begin position="1"/>
        <end position="12"/>
    </location>
</feature>
<name>G8ZUS2_TORDE</name>
<dbReference type="SUPFAM" id="SSF48371">
    <property type="entry name" value="ARM repeat"/>
    <property type="match status" value="2"/>
</dbReference>
<dbReference type="PANTHER" id="PTHR13347:SF1">
    <property type="entry name" value="HEAT REPEAT-CONTAINING PROTEIN 3"/>
    <property type="match status" value="1"/>
</dbReference>
<evidence type="ECO:0000256" key="1">
    <source>
        <dbReference type="ARBA" id="ARBA00049983"/>
    </source>
</evidence>
<dbReference type="STRING" id="1076872.G8ZUS2"/>
<dbReference type="HOGENOM" id="CLU_446315_0_0_1"/>
<dbReference type="OrthoDB" id="288703at2759"/>
<proteinExistence type="inferred from homology"/>
<dbReference type="eggNOG" id="ENOG502RYAI">
    <property type="taxonomic scope" value="Eukaryota"/>
</dbReference>
<dbReference type="RefSeq" id="XP_003681577.1">
    <property type="nucleotide sequence ID" value="XM_003681529.1"/>
</dbReference>
<dbReference type="Proteomes" id="UP000005627">
    <property type="component" value="Chromosome 5"/>
</dbReference>
<evidence type="ECO:0000313" key="5">
    <source>
        <dbReference type="Proteomes" id="UP000005627"/>
    </source>
</evidence>
<comment type="similarity">
    <text evidence="1">Belongs to the nuclear import and ribosome assembly adapter family.</text>
</comment>
<organism evidence="4 5">
    <name type="scientific">Torulaspora delbrueckii</name>
    <name type="common">Yeast</name>
    <name type="synonym">Candida colliculosa</name>
    <dbReference type="NCBI Taxonomy" id="4950"/>
    <lineage>
        <taxon>Eukaryota</taxon>
        <taxon>Fungi</taxon>
        <taxon>Dikarya</taxon>
        <taxon>Ascomycota</taxon>
        <taxon>Saccharomycotina</taxon>
        <taxon>Saccharomycetes</taxon>
        <taxon>Saccharomycetales</taxon>
        <taxon>Saccharomycetaceae</taxon>
        <taxon>Torulaspora</taxon>
    </lineage>
</organism>
<dbReference type="GO" id="GO:0006606">
    <property type="term" value="P:protein import into nucleus"/>
    <property type="evidence" value="ECO:0007669"/>
    <property type="project" value="EnsemblFungi"/>
</dbReference>
<dbReference type="PANTHER" id="PTHR13347">
    <property type="entry name" value="HEAT REPEAT-CONTAINING PROTEIN 3"/>
    <property type="match status" value="1"/>
</dbReference>
<dbReference type="InterPro" id="IPR016024">
    <property type="entry name" value="ARM-type_fold"/>
</dbReference>
<evidence type="ECO:0000313" key="4">
    <source>
        <dbReference type="EMBL" id="CCE92366.1"/>
    </source>
</evidence>